<keyword evidence="1" id="KW-0812">Transmembrane</keyword>
<evidence type="ECO:0000256" key="1">
    <source>
        <dbReference type="SAM" id="Phobius"/>
    </source>
</evidence>
<dbReference type="Proteomes" id="UP000093759">
    <property type="component" value="Unassembled WGS sequence"/>
</dbReference>
<evidence type="ECO:0000313" key="3">
    <source>
        <dbReference type="Proteomes" id="UP000093759"/>
    </source>
</evidence>
<dbReference type="AlphaFoldDB" id="A0A1A3U0D7"/>
<comment type="caution">
    <text evidence="2">The sequence shown here is derived from an EMBL/GenBank/DDBJ whole genome shotgun (WGS) entry which is preliminary data.</text>
</comment>
<protein>
    <recommendedName>
        <fullName evidence="4">Transmembrane protein</fullName>
    </recommendedName>
</protein>
<organism evidence="2 3">
    <name type="scientific">Mycolicibacter sinensis (strain JDM601)</name>
    <name type="common">Mycobacterium sinense</name>
    <dbReference type="NCBI Taxonomy" id="875328"/>
    <lineage>
        <taxon>Bacteria</taxon>
        <taxon>Bacillati</taxon>
        <taxon>Actinomycetota</taxon>
        <taxon>Actinomycetes</taxon>
        <taxon>Mycobacteriales</taxon>
        <taxon>Mycobacteriaceae</taxon>
        <taxon>Mycolicibacter</taxon>
    </lineage>
</organism>
<reference evidence="3" key="1">
    <citation type="submission" date="2016-06" db="EMBL/GenBank/DDBJ databases">
        <authorList>
            <person name="Sutton G."/>
            <person name="Brinkac L."/>
            <person name="Sanka R."/>
            <person name="Adams M."/>
            <person name="Lau E."/>
            <person name="Garcia-Basteiro A."/>
            <person name="Lopez-Varela E."/>
            <person name="Palencia S."/>
        </authorList>
    </citation>
    <scope>NUCLEOTIDE SEQUENCE [LARGE SCALE GENOMIC DNA]</scope>
    <source>
        <strain evidence="3">1274684.2</strain>
    </source>
</reference>
<gene>
    <name evidence="2" type="ORF">A5648_21760</name>
</gene>
<name>A0A1A3U0D7_MYCSD</name>
<keyword evidence="1" id="KW-0472">Membrane</keyword>
<dbReference type="PROSITE" id="PS51257">
    <property type="entry name" value="PROKAR_LIPOPROTEIN"/>
    <property type="match status" value="1"/>
</dbReference>
<proteinExistence type="predicted"/>
<evidence type="ECO:0000313" key="2">
    <source>
        <dbReference type="EMBL" id="OBK88344.1"/>
    </source>
</evidence>
<keyword evidence="1" id="KW-1133">Transmembrane helix</keyword>
<feature type="transmembrane region" description="Helical" evidence="1">
    <location>
        <begin position="56"/>
        <end position="89"/>
    </location>
</feature>
<dbReference type="EMBL" id="LZMF01000058">
    <property type="protein sequence ID" value="OBK88344.1"/>
    <property type="molecule type" value="Genomic_DNA"/>
</dbReference>
<evidence type="ECO:0008006" key="4">
    <source>
        <dbReference type="Google" id="ProtNLM"/>
    </source>
</evidence>
<accession>A0A1A3U0D7</accession>
<sequence>MTRLHFAKPSLRRALWSVAVVAVACCVIVGLAESIGLIVTPRDTSPVPDGGEYVRLVVLCLTFWGPILVLTVWFISVPVILVLGLLIASVRRETDESTKQTPAG</sequence>